<evidence type="ECO:0000313" key="2">
    <source>
        <dbReference type="EMBL" id="GGJ41818.1"/>
    </source>
</evidence>
<dbReference type="SUPFAM" id="SSF53098">
    <property type="entry name" value="Ribonuclease H-like"/>
    <property type="match status" value="1"/>
</dbReference>
<dbReference type="Proteomes" id="UP000661507">
    <property type="component" value="Unassembled WGS sequence"/>
</dbReference>
<evidence type="ECO:0000259" key="1">
    <source>
        <dbReference type="PROSITE" id="PS50994"/>
    </source>
</evidence>
<accession>A0A917L4D1</accession>
<dbReference type="PROSITE" id="PS50994">
    <property type="entry name" value="INTEGRASE"/>
    <property type="match status" value="1"/>
</dbReference>
<sequence length="244" mass="27881">MRPSRLSLPFQQWPEVDRRLWETRKAASPSLFGPDRLSRRFRPASPGKTRRDYCMWLGFLSRRGELDPTALPAARAGALQWLRSGFRAGAAPRHKRRAVPVSRIASISALAIGRISSRNLIAGWCAFLGPSYIVGELADWLAGNGIRHTRGVSCHPQTQGKIKRWHQILKNRIPLENHYLPGVLEAQVAAFVEHYNHRRAHESLQNLTPADVYFGRGTVILRERDRIKRQTIQRRRLLHQQQAA</sequence>
<dbReference type="GO" id="GO:0015074">
    <property type="term" value="P:DNA integration"/>
    <property type="evidence" value="ECO:0007669"/>
    <property type="project" value="InterPro"/>
</dbReference>
<name>A0A917L4D1_9PROT</name>
<feature type="domain" description="Integrase catalytic" evidence="1">
    <location>
        <begin position="129"/>
        <end position="217"/>
    </location>
</feature>
<keyword evidence="3" id="KW-1185">Reference proteome</keyword>
<dbReference type="Gene3D" id="3.30.420.10">
    <property type="entry name" value="Ribonuclease H-like superfamily/Ribonuclease H"/>
    <property type="match status" value="1"/>
</dbReference>
<dbReference type="EMBL" id="BMKW01000021">
    <property type="protein sequence ID" value="GGJ41818.1"/>
    <property type="molecule type" value="Genomic_DNA"/>
</dbReference>
<dbReference type="InterPro" id="IPR001584">
    <property type="entry name" value="Integrase_cat-core"/>
</dbReference>
<dbReference type="InterPro" id="IPR036397">
    <property type="entry name" value="RNaseH_sf"/>
</dbReference>
<comment type="caution">
    <text evidence="2">The sequence shown here is derived from an EMBL/GenBank/DDBJ whole genome shotgun (WGS) entry which is preliminary data.</text>
</comment>
<dbReference type="InterPro" id="IPR012337">
    <property type="entry name" value="RNaseH-like_sf"/>
</dbReference>
<protein>
    <recommendedName>
        <fullName evidence="1">Integrase catalytic domain-containing protein</fullName>
    </recommendedName>
</protein>
<dbReference type="Pfam" id="PF13683">
    <property type="entry name" value="rve_3"/>
    <property type="match status" value="1"/>
</dbReference>
<dbReference type="GO" id="GO:0003676">
    <property type="term" value="F:nucleic acid binding"/>
    <property type="evidence" value="ECO:0007669"/>
    <property type="project" value="InterPro"/>
</dbReference>
<gene>
    <name evidence="2" type="ORF">GCM10011320_56730</name>
</gene>
<dbReference type="AlphaFoldDB" id="A0A917L4D1"/>
<proteinExistence type="predicted"/>
<organism evidence="2 3">
    <name type="scientific">Neoroseomonas lacus</name>
    <dbReference type="NCBI Taxonomy" id="287609"/>
    <lineage>
        <taxon>Bacteria</taxon>
        <taxon>Pseudomonadati</taxon>
        <taxon>Pseudomonadota</taxon>
        <taxon>Alphaproteobacteria</taxon>
        <taxon>Acetobacterales</taxon>
        <taxon>Acetobacteraceae</taxon>
        <taxon>Neoroseomonas</taxon>
    </lineage>
</organism>
<reference evidence="2" key="2">
    <citation type="submission" date="2020-09" db="EMBL/GenBank/DDBJ databases">
        <authorList>
            <person name="Sun Q."/>
            <person name="Zhou Y."/>
        </authorList>
    </citation>
    <scope>NUCLEOTIDE SEQUENCE</scope>
    <source>
        <strain evidence="2">CGMCC 1.3617</strain>
    </source>
</reference>
<reference evidence="2" key="1">
    <citation type="journal article" date="2014" name="Int. J. Syst. Evol. Microbiol.">
        <title>Complete genome sequence of Corynebacterium casei LMG S-19264T (=DSM 44701T), isolated from a smear-ripened cheese.</title>
        <authorList>
            <consortium name="US DOE Joint Genome Institute (JGI-PGF)"/>
            <person name="Walter F."/>
            <person name="Albersmeier A."/>
            <person name="Kalinowski J."/>
            <person name="Ruckert C."/>
        </authorList>
    </citation>
    <scope>NUCLEOTIDE SEQUENCE</scope>
    <source>
        <strain evidence="2">CGMCC 1.3617</strain>
    </source>
</reference>
<evidence type="ECO:0000313" key="3">
    <source>
        <dbReference type="Proteomes" id="UP000661507"/>
    </source>
</evidence>